<dbReference type="OrthoDB" id="30958at2157"/>
<evidence type="ECO:0000256" key="3">
    <source>
        <dbReference type="ARBA" id="ARBA00022692"/>
    </source>
</evidence>
<dbReference type="Pfam" id="PF02653">
    <property type="entry name" value="BPD_transp_2"/>
    <property type="match status" value="1"/>
</dbReference>
<dbReference type="InterPro" id="IPR043428">
    <property type="entry name" value="LivM-like"/>
</dbReference>
<geneLocation type="plasmid" evidence="7 8">
    <name>unnamed1</name>
</geneLocation>
<feature type="transmembrane region" description="Helical" evidence="6">
    <location>
        <begin position="98"/>
        <end position="119"/>
    </location>
</feature>
<keyword evidence="8" id="KW-1185">Reference proteome</keyword>
<evidence type="ECO:0000256" key="1">
    <source>
        <dbReference type="ARBA" id="ARBA00004651"/>
    </source>
</evidence>
<dbReference type="InterPro" id="IPR001851">
    <property type="entry name" value="ABC_transp_permease"/>
</dbReference>
<protein>
    <submittedName>
        <fullName evidence="7">Branched-chain amino acid ABC transporter permease</fullName>
    </submittedName>
</protein>
<dbReference type="GeneID" id="56040015"/>
<evidence type="ECO:0000256" key="2">
    <source>
        <dbReference type="ARBA" id="ARBA00022475"/>
    </source>
</evidence>
<keyword evidence="4 6" id="KW-1133">Transmembrane helix</keyword>
<feature type="transmembrane region" description="Helical" evidence="6">
    <location>
        <begin position="34"/>
        <end position="57"/>
    </location>
</feature>
<dbReference type="KEGG" id="halu:HUG12_21110"/>
<evidence type="ECO:0000256" key="6">
    <source>
        <dbReference type="SAM" id="Phobius"/>
    </source>
</evidence>
<feature type="transmembrane region" description="Helical" evidence="6">
    <location>
        <begin position="126"/>
        <end position="143"/>
    </location>
</feature>
<feature type="transmembrane region" description="Helical" evidence="6">
    <location>
        <begin position="363"/>
        <end position="383"/>
    </location>
</feature>
<gene>
    <name evidence="7" type="ORF">HUG12_21110</name>
</gene>
<feature type="transmembrane region" description="Helical" evidence="6">
    <location>
        <begin position="248"/>
        <end position="270"/>
    </location>
</feature>
<proteinExistence type="predicted"/>
<name>A0A7D5QNU1_9EURY</name>
<accession>A0A7D5QNU1</accession>
<keyword evidence="5 6" id="KW-0472">Membrane</keyword>
<keyword evidence="7" id="KW-0614">Plasmid</keyword>
<keyword evidence="3 6" id="KW-0812">Transmembrane</keyword>
<evidence type="ECO:0000256" key="4">
    <source>
        <dbReference type="ARBA" id="ARBA00022989"/>
    </source>
</evidence>
<evidence type="ECO:0000313" key="8">
    <source>
        <dbReference type="Proteomes" id="UP000509626"/>
    </source>
</evidence>
<organism evidence="7 8">
    <name type="scientific">Halorarum salinum</name>
    <dbReference type="NCBI Taxonomy" id="2743089"/>
    <lineage>
        <taxon>Archaea</taxon>
        <taxon>Methanobacteriati</taxon>
        <taxon>Methanobacteriota</taxon>
        <taxon>Stenosarchaea group</taxon>
        <taxon>Halobacteria</taxon>
        <taxon>Halobacteriales</taxon>
        <taxon>Haloferacaceae</taxon>
        <taxon>Halorarum</taxon>
    </lineage>
</organism>
<dbReference type="CDD" id="cd06581">
    <property type="entry name" value="TM_PBP1_LivM_like"/>
    <property type="match status" value="1"/>
</dbReference>
<dbReference type="GO" id="GO:0015658">
    <property type="term" value="F:branched-chain amino acid transmembrane transporter activity"/>
    <property type="evidence" value="ECO:0007669"/>
    <property type="project" value="InterPro"/>
</dbReference>
<dbReference type="AlphaFoldDB" id="A0A7D5QNU1"/>
<dbReference type="Proteomes" id="UP000509626">
    <property type="component" value="Plasmid unnamed1"/>
</dbReference>
<evidence type="ECO:0000256" key="5">
    <source>
        <dbReference type="ARBA" id="ARBA00023136"/>
    </source>
</evidence>
<evidence type="ECO:0000313" key="7">
    <source>
        <dbReference type="EMBL" id="QLG64345.1"/>
    </source>
</evidence>
<dbReference type="EMBL" id="CP058580">
    <property type="protein sequence ID" value="QLG64345.1"/>
    <property type="molecule type" value="Genomic_DNA"/>
</dbReference>
<dbReference type="GO" id="GO:0005886">
    <property type="term" value="C:plasma membrane"/>
    <property type="evidence" value="ECO:0007669"/>
    <property type="project" value="UniProtKB-SubCell"/>
</dbReference>
<dbReference type="PANTHER" id="PTHR30482">
    <property type="entry name" value="HIGH-AFFINITY BRANCHED-CHAIN AMINO ACID TRANSPORT SYSTEM PERMEASE"/>
    <property type="match status" value="1"/>
</dbReference>
<reference evidence="7 8" key="1">
    <citation type="submission" date="2020-06" db="EMBL/GenBank/DDBJ databases">
        <title>NJ-3-1, isolated from saline soil.</title>
        <authorList>
            <person name="Cui H.L."/>
            <person name="Shi X."/>
        </authorList>
    </citation>
    <scope>NUCLEOTIDE SEQUENCE [LARGE SCALE GENOMIC DNA]</scope>
    <source>
        <strain evidence="7 8">NJ-3-1</strain>
        <plasmid evidence="7 8">unnamed1</plasmid>
    </source>
</reference>
<dbReference type="RefSeq" id="WP_179270927.1">
    <property type="nucleotide sequence ID" value="NZ_CP058580.1"/>
</dbReference>
<feature type="transmembrane region" description="Helical" evidence="6">
    <location>
        <begin position="202"/>
        <end position="218"/>
    </location>
</feature>
<feature type="transmembrane region" description="Helical" evidence="6">
    <location>
        <begin position="282"/>
        <end position="307"/>
    </location>
</feature>
<feature type="transmembrane region" description="Helical" evidence="6">
    <location>
        <begin position="69"/>
        <end position="92"/>
    </location>
</feature>
<keyword evidence="2" id="KW-1003">Cell membrane</keyword>
<sequence>MVLAFAAYPGLYRVLVNSPLSAEFVALLPRVETLVVVLFFALFAMSFDFVSGYTGYLSFGHAAFYGTGAYLVVLAANGVLAFTVPGTGVTLFGPETPFMLLLVLAGVAAAALALAIGSVSFRLSGVYFAMITLGFSQVLYVFVRDWDFVGSAPRDGVAVTGSLEGFEIGVPYVDSLTVSIGQLTGDSVEGLFGFVNLGPTEVSFYAVGAVVLVCYLAMQRLVHSPFGKVMIAIRENEERARAVGYDTYAYKLGAFVISGFFAGVAGALFAGFRRSVTPENGFYFLVAGDALLASIIGGFGTLAGPLYGRLFDEGVREFLSKEGGGGGLLPYLRANLGEGTMATELYNGLTFGEAIDTFLNGHAALYVGLLFVLFVLYVPNGLLGTVRDRLGGRVATVAPAHVRRWLK</sequence>
<comment type="subcellular location">
    <subcellularLocation>
        <location evidence="1">Cell membrane</location>
        <topology evidence="1">Multi-pass membrane protein</topology>
    </subcellularLocation>
</comment>
<dbReference type="PANTHER" id="PTHR30482:SF17">
    <property type="entry name" value="ABC TRANSPORTER ATP-BINDING PROTEIN"/>
    <property type="match status" value="1"/>
</dbReference>